<dbReference type="Pfam" id="PF09184">
    <property type="entry name" value="PPP4R2"/>
    <property type="match status" value="1"/>
</dbReference>
<dbReference type="AlphaFoldDB" id="A0A2R6WJG2"/>
<dbReference type="Proteomes" id="UP000244005">
    <property type="component" value="Unassembled WGS sequence"/>
</dbReference>
<feature type="compositionally biased region" description="Basic and acidic residues" evidence="2">
    <location>
        <begin position="432"/>
        <end position="457"/>
    </location>
</feature>
<dbReference type="GO" id="GO:0030289">
    <property type="term" value="C:protein phosphatase 4 complex"/>
    <property type="evidence" value="ECO:0000318"/>
    <property type="project" value="GO_Central"/>
</dbReference>
<name>A0A2R6WJG2_MARPO</name>
<dbReference type="PANTHER" id="PTHR16487:SF0">
    <property type="entry name" value="PROTEIN PHOSPHATASE 4 REGULATORY SUBUNIT 2-RELATED"/>
    <property type="match status" value="1"/>
</dbReference>
<comment type="similarity">
    <text evidence="1">Belongs to the PPP4R2 family.</text>
</comment>
<accession>A0A2R6WJG2</accession>
<reference evidence="4" key="1">
    <citation type="journal article" date="2017" name="Cell">
        <title>Insights into land plant evolution garnered from the Marchantia polymorpha genome.</title>
        <authorList>
            <person name="Bowman J.L."/>
            <person name="Kohchi T."/>
            <person name="Yamato K.T."/>
            <person name="Jenkins J."/>
            <person name="Shu S."/>
            <person name="Ishizaki K."/>
            <person name="Yamaoka S."/>
            <person name="Nishihama R."/>
            <person name="Nakamura Y."/>
            <person name="Berger F."/>
            <person name="Adam C."/>
            <person name="Aki S.S."/>
            <person name="Althoff F."/>
            <person name="Araki T."/>
            <person name="Arteaga-Vazquez M.A."/>
            <person name="Balasubrmanian S."/>
            <person name="Barry K."/>
            <person name="Bauer D."/>
            <person name="Boehm C.R."/>
            <person name="Briginshaw L."/>
            <person name="Caballero-Perez J."/>
            <person name="Catarino B."/>
            <person name="Chen F."/>
            <person name="Chiyoda S."/>
            <person name="Chovatia M."/>
            <person name="Davies K.M."/>
            <person name="Delmans M."/>
            <person name="Demura T."/>
            <person name="Dierschke T."/>
            <person name="Dolan L."/>
            <person name="Dorantes-Acosta A.E."/>
            <person name="Eklund D.M."/>
            <person name="Florent S.N."/>
            <person name="Flores-Sandoval E."/>
            <person name="Fujiyama A."/>
            <person name="Fukuzawa H."/>
            <person name="Galik B."/>
            <person name="Grimanelli D."/>
            <person name="Grimwood J."/>
            <person name="Grossniklaus U."/>
            <person name="Hamada T."/>
            <person name="Haseloff J."/>
            <person name="Hetherington A.J."/>
            <person name="Higo A."/>
            <person name="Hirakawa Y."/>
            <person name="Hundley H.N."/>
            <person name="Ikeda Y."/>
            <person name="Inoue K."/>
            <person name="Inoue S.I."/>
            <person name="Ishida S."/>
            <person name="Jia Q."/>
            <person name="Kakita M."/>
            <person name="Kanazawa T."/>
            <person name="Kawai Y."/>
            <person name="Kawashima T."/>
            <person name="Kennedy M."/>
            <person name="Kinose K."/>
            <person name="Kinoshita T."/>
            <person name="Kohara Y."/>
            <person name="Koide E."/>
            <person name="Komatsu K."/>
            <person name="Kopischke S."/>
            <person name="Kubo M."/>
            <person name="Kyozuka J."/>
            <person name="Lagercrantz U."/>
            <person name="Lin S.S."/>
            <person name="Lindquist E."/>
            <person name="Lipzen A.M."/>
            <person name="Lu C.W."/>
            <person name="De Luna E."/>
            <person name="Martienssen R.A."/>
            <person name="Minamino N."/>
            <person name="Mizutani M."/>
            <person name="Mizutani M."/>
            <person name="Mochizuki N."/>
            <person name="Monte I."/>
            <person name="Mosher R."/>
            <person name="Nagasaki H."/>
            <person name="Nakagami H."/>
            <person name="Naramoto S."/>
            <person name="Nishitani K."/>
            <person name="Ohtani M."/>
            <person name="Okamoto T."/>
            <person name="Okumura M."/>
            <person name="Phillips J."/>
            <person name="Pollak B."/>
            <person name="Reinders A."/>
            <person name="Rovekamp M."/>
            <person name="Sano R."/>
            <person name="Sawa S."/>
            <person name="Schmid M.W."/>
            <person name="Shirakawa M."/>
            <person name="Solano R."/>
            <person name="Spunde A."/>
            <person name="Suetsugu N."/>
            <person name="Sugano S."/>
            <person name="Sugiyama A."/>
            <person name="Sun R."/>
            <person name="Suzuki Y."/>
            <person name="Takenaka M."/>
            <person name="Takezawa D."/>
            <person name="Tomogane H."/>
            <person name="Tsuzuki M."/>
            <person name="Ueda T."/>
            <person name="Umeda M."/>
            <person name="Ward J.M."/>
            <person name="Watanabe Y."/>
            <person name="Yazaki K."/>
            <person name="Yokoyama R."/>
            <person name="Yoshitake Y."/>
            <person name="Yotsui I."/>
            <person name="Zachgo S."/>
            <person name="Schmutz J."/>
        </authorList>
    </citation>
    <scope>NUCLEOTIDE SEQUENCE [LARGE SCALE GENOMIC DNA]</scope>
    <source>
        <strain evidence="4">Tak-1</strain>
    </source>
</reference>
<dbReference type="PANTHER" id="PTHR16487">
    <property type="entry name" value="PPP4R2-RELATED PROTEIN"/>
    <property type="match status" value="1"/>
</dbReference>
<sequence length="464" mass="50311">MQDQVEKLPGSNALASFCEKDESAKEFTKELRSILEVTAATGRYWHDWQQLRMLLCFRLTQVLQEFHKQQYPEDGTALIGPPAPGSESFPQMMERLVQNLDAFTDGAPFTNQRLCEILLCPKDTYNNLDKLALALEKLLMVQSTYASSTDPYPLQPLPGSVPTEMPVEAHKVVKLDGVSMNGAQDSIVSFKEMPVIDEEMVDVERVLDAQAAVIDMVANNNSDMLHEPSVTEIPQVPSTNSLILHDPAVVDLPQVPGTSSEMVHDSTAADQIHVLSTTSEMLLESTAAELVQATATNTDMLHDSTGSDLSEIPGTNFEMLHDSTVVELPQVTGTNSEMLHDSTVVELPQAAASNTEMIHDSSVVELGSAVVLPPAGSNTEMLHDSTVVELPSVPEVTIHNIVANLSIPAEPLKKQADSAGVDSSKASQGSVDMKEIIPEDSVKSIVTKEDTERRPEDVSMGIAS</sequence>
<evidence type="ECO:0000313" key="4">
    <source>
        <dbReference type="Proteomes" id="UP000244005"/>
    </source>
</evidence>
<dbReference type="Gramene" id="Mp5g18220.1">
    <property type="protein sequence ID" value="Mp5g18220.1.cds1"/>
    <property type="gene ID" value="Mp5g18220"/>
</dbReference>
<feature type="region of interest" description="Disordered" evidence="2">
    <location>
        <begin position="415"/>
        <end position="464"/>
    </location>
</feature>
<dbReference type="GO" id="GO:0019888">
    <property type="term" value="F:protein phosphatase regulator activity"/>
    <property type="evidence" value="ECO:0000318"/>
    <property type="project" value="GO_Central"/>
</dbReference>
<dbReference type="OrthoDB" id="341898at2759"/>
<gene>
    <name evidence="3" type="ORF">MARPO_0084s0069</name>
</gene>
<organism evidence="3 4">
    <name type="scientific">Marchantia polymorpha</name>
    <name type="common">Common liverwort</name>
    <name type="synonym">Marchantia aquatica</name>
    <dbReference type="NCBI Taxonomy" id="3197"/>
    <lineage>
        <taxon>Eukaryota</taxon>
        <taxon>Viridiplantae</taxon>
        <taxon>Streptophyta</taxon>
        <taxon>Embryophyta</taxon>
        <taxon>Marchantiophyta</taxon>
        <taxon>Marchantiopsida</taxon>
        <taxon>Marchantiidae</taxon>
        <taxon>Marchantiales</taxon>
        <taxon>Marchantiaceae</taxon>
        <taxon>Marchantia</taxon>
    </lineage>
</organism>
<dbReference type="EMBL" id="KZ772756">
    <property type="protein sequence ID" value="PTQ34006.1"/>
    <property type="molecule type" value="Genomic_DNA"/>
</dbReference>
<evidence type="ECO:0000313" key="3">
    <source>
        <dbReference type="EMBL" id="PTQ34006.1"/>
    </source>
</evidence>
<evidence type="ECO:0008006" key="5">
    <source>
        <dbReference type="Google" id="ProtNLM"/>
    </source>
</evidence>
<dbReference type="GO" id="GO:0005634">
    <property type="term" value="C:nucleus"/>
    <property type="evidence" value="ECO:0000318"/>
    <property type="project" value="GO_Central"/>
</dbReference>
<protein>
    <recommendedName>
        <fullName evidence="5">Serine/threonine-protein phosphatase 4 regulatory subunit 2</fullName>
    </recommendedName>
</protein>
<dbReference type="GO" id="GO:0005737">
    <property type="term" value="C:cytoplasm"/>
    <property type="evidence" value="ECO:0000318"/>
    <property type="project" value="GO_Central"/>
</dbReference>
<evidence type="ECO:0000256" key="1">
    <source>
        <dbReference type="ARBA" id="ARBA00009207"/>
    </source>
</evidence>
<proteinExistence type="inferred from homology"/>
<evidence type="ECO:0000256" key="2">
    <source>
        <dbReference type="SAM" id="MobiDB-lite"/>
    </source>
</evidence>
<keyword evidence="4" id="KW-1185">Reference proteome</keyword>
<dbReference type="InterPro" id="IPR015267">
    <property type="entry name" value="PPP4R2"/>
</dbReference>